<gene>
    <name evidence="2" type="ORF">SAMN05421788_102271</name>
</gene>
<name>A0A1N7N9H9_9BACT</name>
<keyword evidence="1" id="KW-0732">Signal</keyword>
<reference evidence="3" key="1">
    <citation type="submission" date="2017-01" db="EMBL/GenBank/DDBJ databases">
        <authorList>
            <person name="Varghese N."/>
            <person name="Submissions S."/>
        </authorList>
    </citation>
    <scope>NUCLEOTIDE SEQUENCE [LARGE SCALE GENOMIC DNA]</scope>
    <source>
        <strain evidence="3">DSM 21054</strain>
    </source>
</reference>
<dbReference type="EMBL" id="FTOR01000002">
    <property type="protein sequence ID" value="SIS95015.1"/>
    <property type="molecule type" value="Genomic_DNA"/>
</dbReference>
<accession>A0A1N7N9H9</accession>
<evidence type="ECO:0000256" key="1">
    <source>
        <dbReference type="SAM" id="SignalP"/>
    </source>
</evidence>
<keyword evidence="3" id="KW-1185">Reference proteome</keyword>
<dbReference type="AlphaFoldDB" id="A0A1N7N9H9"/>
<dbReference type="STRING" id="477680.SAMN05421788_102271"/>
<dbReference type="Proteomes" id="UP000186917">
    <property type="component" value="Unassembled WGS sequence"/>
</dbReference>
<dbReference type="OrthoDB" id="653499at2"/>
<organism evidence="2 3">
    <name type="scientific">Filimonas lacunae</name>
    <dbReference type="NCBI Taxonomy" id="477680"/>
    <lineage>
        <taxon>Bacteria</taxon>
        <taxon>Pseudomonadati</taxon>
        <taxon>Bacteroidota</taxon>
        <taxon>Chitinophagia</taxon>
        <taxon>Chitinophagales</taxon>
        <taxon>Chitinophagaceae</taxon>
        <taxon>Filimonas</taxon>
    </lineage>
</organism>
<evidence type="ECO:0000313" key="2">
    <source>
        <dbReference type="EMBL" id="SIS95015.1"/>
    </source>
</evidence>
<protein>
    <recommendedName>
        <fullName evidence="4">DUF4595 domain-containing protein</fullName>
    </recommendedName>
</protein>
<dbReference type="RefSeq" id="WP_076377900.1">
    <property type="nucleotide sequence ID" value="NZ_AP017422.1"/>
</dbReference>
<proteinExistence type="predicted"/>
<feature type="chain" id="PRO_5012862609" description="DUF4595 domain-containing protein" evidence="1">
    <location>
        <begin position="21"/>
        <end position="284"/>
    </location>
</feature>
<sequence>MITSFLRNSAIVLFFSFVGASCSKNSDAVSTKADSVYMPVVIYNGATPLDSFVYNDDNTLATVFCQSVNSAYGTRMDFRYNISGQCKSVQYYTIANGKLEYTDSLLYGLNGTVALMRFYEVGVPDFTYKMQFNSNGALTTWVMDSLIVELAKTVDAYKLTFSNDNLTDFTHHYYYEYNGNVRTDFTDKYTFEYDTHANSLLEFFRKNPYMQVPMCWDQFDGLLITSSVNVLSKVSINFQGMDPESYVVHNTYDATTGLLTRQVLGDETNYLFDLNMRYRKVANK</sequence>
<evidence type="ECO:0008006" key="4">
    <source>
        <dbReference type="Google" id="ProtNLM"/>
    </source>
</evidence>
<evidence type="ECO:0000313" key="3">
    <source>
        <dbReference type="Proteomes" id="UP000186917"/>
    </source>
</evidence>
<feature type="signal peptide" evidence="1">
    <location>
        <begin position="1"/>
        <end position="20"/>
    </location>
</feature>
<dbReference type="PROSITE" id="PS51257">
    <property type="entry name" value="PROKAR_LIPOPROTEIN"/>
    <property type="match status" value="1"/>
</dbReference>